<dbReference type="InterPro" id="IPR052895">
    <property type="entry name" value="HetReg/Transcr_Mod"/>
</dbReference>
<protein>
    <submittedName>
        <fullName evidence="2">HET-domain-containing protein</fullName>
    </submittedName>
</protein>
<evidence type="ECO:0000313" key="3">
    <source>
        <dbReference type="Proteomes" id="UP000800036"/>
    </source>
</evidence>
<accession>A0A6A5VGJ0</accession>
<evidence type="ECO:0000313" key="2">
    <source>
        <dbReference type="EMBL" id="KAF1974992.1"/>
    </source>
</evidence>
<proteinExistence type="predicted"/>
<gene>
    <name evidence="2" type="ORF">BU23DRAFT_459967</name>
</gene>
<dbReference type="PANTHER" id="PTHR24148:SF73">
    <property type="entry name" value="HET DOMAIN PROTEIN (AFU_ORTHOLOGUE AFUA_8G01020)"/>
    <property type="match status" value="1"/>
</dbReference>
<dbReference type="AlphaFoldDB" id="A0A6A5VGJ0"/>
<name>A0A6A5VGJ0_9PLEO</name>
<sequence length="584" mass="66555">MTCRHHDIHSFDGLRCCLSCGETVFERVSSQDADIPRLQNTPYKYDNLNYSLGQEMRLCVLFPGRVSDDIEMDLVHVNIQIHGNHHPPYEAISYAWATQDGDDALSQTVYCQGGVISVTKTCEAALRCLRRQGRKRHLWVDAVCIDQNNVKERNHQVGFMGTIFANASQVVIYLGSGNEASDRILDYLNDNRDAFTNIRRDRIAGIVKDFLNYRWFDRVWVLQEIALAQLATIIAGKKSARWTLVSISKLLTLCETLSIAPPSALRWLPASQPEHDILTVLHNSRNCSSTDPRDKVFAVLGLAHADFQKGFPIDYSLTVEEVYTQLASNKMLQLFLEYVPHDEPPLSTAAWLQWLCLWLKETKPVIKSNPTTAELESTALSLTQIHARDFRFTIDKRSARLETQSLAAWESRRNEPSPSLFPPLIRVRAHELDVIKNVIGIRSVHQIHHFNNKTLPQTQTLGKRQLCQSCAQHYVAKPICQHTPTIIHTLSEEFTRDMRRVLGDGKTMFQTQRSIGVARADLQAGDGIWALDGADVPFMLRRVDQHYIFLGECFLYRALRHSLCICCGCEMEAWPMLTQIIDIW</sequence>
<reference evidence="2" key="1">
    <citation type="journal article" date="2020" name="Stud. Mycol.">
        <title>101 Dothideomycetes genomes: a test case for predicting lifestyles and emergence of pathogens.</title>
        <authorList>
            <person name="Haridas S."/>
            <person name="Albert R."/>
            <person name="Binder M."/>
            <person name="Bloem J."/>
            <person name="Labutti K."/>
            <person name="Salamov A."/>
            <person name="Andreopoulos B."/>
            <person name="Baker S."/>
            <person name="Barry K."/>
            <person name="Bills G."/>
            <person name="Bluhm B."/>
            <person name="Cannon C."/>
            <person name="Castanera R."/>
            <person name="Culley D."/>
            <person name="Daum C."/>
            <person name="Ezra D."/>
            <person name="Gonzalez J."/>
            <person name="Henrissat B."/>
            <person name="Kuo A."/>
            <person name="Liang C."/>
            <person name="Lipzen A."/>
            <person name="Lutzoni F."/>
            <person name="Magnuson J."/>
            <person name="Mondo S."/>
            <person name="Nolan M."/>
            <person name="Ohm R."/>
            <person name="Pangilinan J."/>
            <person name="Park H.-J."/>
            <person name="Ramirez L."/>
            <person name="Alfaro M."/>
            <person name="Sun H."/>
            <person name="Tritt A."/>
            <person name="Yoshinaga Y."/>
            <person name="Zwiers L.-H."/>
            <person name="Turgeon B."/>
            <person name="Goodwin S."/>
            <person name="Spatafora J."/>
            <person name="Crous P."/>
            <person name="Grigoriev I."/>
        </authorList>
    </citation>
    <scope>NUCLEOTIDE SEQUENCE</scope>
    <source>
        <strain evidence="2">CBS 107.79</strain>
    </source>
</reference>
<feature type="domain" description="Heterokaryon incompatibility" evidence="1">
    <location>
        <begin position="89"/>
        <end position="224"/>
    </location>
</feature>
<evidence type="ECO:0000259" key="1">
    <source>
        <dbReference type="Pfam" id="PF06985"/>
    </source>
</evidence>
<dbReference type="Pfam" id="PF06985">
    <property type="entry name" value="HET"/>
    <property type="match status" value="1"/>
</dbReference>
<dbReference type="PANTHER" id="PTHR24148">
    <property type="entry name" value="ANKYRIN REPEAT DOMAIN-CONTAINING PROTEIN 39 HOMOLOG-RELATED"/>
    <property type="match status" value="1"/>
</dbReference>
<dbReference type="Proteomes" id="UP000800036">
    <property type="component" value="Unassembled WGS sequence"/>
</dbReference>
<dbReference type="OrthoDB" id="2157530at2759"/>
<dbReference type="EMBL" id="ML976672">
    <property type="protein sequence ID" value="KAF1974992.1"/>
    <property type="molecule type" value="Genomic_DNA"/>
</dbReference>
<keyword evidence="3" id="KW-1185">Reference proteome</keyword>
<dbReference type="InterPro" id="IPR010730">
    <property type="entry name" value="HET"/>
</dbReference>
<organism evidence="2 3">
    <name type="scientific">Bimuria novae-zelandiae CBS 107.79</name>
    <dbReference type="NCBI Taxonomy" id="1447943"/>
    <lineage>
        <taxon>Eukaryota</taxon>
        <taxon>Fungi</taxon>
        <taxon>Dikarya</taxon>
        <taxon>Ascomycota</taxon>
        <taxon>Pezizomycotina</taxon>
        <taxon>Dothideomycetes</taxon>
        <taxon>Pleosporomycetidae</taxon>
        <taxon>Pleosporales</taxon>
        <taxon>Massarineae</taxon>
        <taxon>Didymosphaeriaceae</taxon>
        <taxon>Bimuria</taxon>
    </lineage>
</organism>